<evidence type="ECO:0000256" key="1">
    <source>
        <dbReference type="SAM" id="Coils"/>
    </source>
</evidence>
<evidence type="ECO:0000313" key="4">
    <source>
        <dbReference type="Proteomes" id="UP000029120"/>
    </source>
</evidence>
<dbReference type="EMBL" id="CM002870">
    <property type="protein sequence ID" value="KFK41186.1"/>
    <property type="molecule type" value="Genomic_DNA"/>
</dbReference>
<proteinExistence type="predicted"/>
<name>A0A087HGD4_ARAAL</name>
<feature type="compositionally biased region" description="Polar residues" evidence="2">
    <location>
        <begin position="1"/>
        <end position="17"/>
    </location>
</feature>
<sequence length="413" mass="46592">MTKNFESSSTPERNANLNVGHETPPVNYDLSAFWTEIEASSSSRFTPVYANTSEQAGVNHEASTPFARRVIVQEVDPVNTPPLADLPFREDLNMIRARNHRWDDMSYSRVCFARDRLDIWNSEYWAAEMTGATPRIPAFTIPSIPIRSTKSRRHSNRSDAEIINSGSCLIGAYEAAVAEKEEQIKSLLACTDVDATRRELDRKKARADSWEVSANANRQSADNYAAQVEVLKGEKHRLEDEVKKRDVHLEAASAEIAGLRANLEKSRLTEDRLRRECDEARRRADEIANGSFAHGARHSSRLERIRSYLIALHAQEEVKDQLCYRHGARMSLEKMVEAEYELPPGLLENYIKEEEEYLTKVESFDPLGDDTLFPTPPPPPDGLPRDVASQVPDGISEHGSFLSPQDNQDGDQI</sequence>
<organism evidence="3 4">
    <name type="scientific">Arabis alpina</name>
    <name type="common">Alpine rock-cress</name>
    <dbReference type="NCBI Taxonomy" id="50452"/>
    <lineage>
        <taxon>Eukaryota</taxon>
        <taxon>Viridiplantae</taxon>
        <taxon>Streptophyta</taxon>
        <taxon>Embryophyta</taxon>
        <taxon>Tracheophyta</taxon>
        <taxon>Spermatophyta</taxon>
        <taxon>Magnoliopsida</taxon>
        <taxon>eudicotyledons</taxon>
        <taxon>Gunneridae</taxon>
        <taxon>Pentapetalae</taxon>
        <taxon>rosids</taxon>
        <taxon>malvids</taxon>
        <taxon>Brassicales</taxon>
        <taxon>Brassicaceae</taxon>
        <taxon>Arabideae</taxon>
        <taxon>Arabis</taxon>
    </lineage>
</organism>
<protein>
    <submittedName>
        <fullName evidence="3">Uncharacterized protein</fullName>
    </submittedName>
</protein>
<gene>
    <name evidence="3" type="ordered locus">AALP_Aa2g096900</name>
</gene>
<dbReference type="Proteomes" id="UP000029120">
    <property type="component" value="Chromosome 2"/>
</dbReference>
<evidence type="ECO:0000256" key="2">
    <source>
        <dbReference type="SAM" id="MobiDB-lite"/>
    </source>
</evidence>
<keyword evidence="4" id="KW-1185">Reference proteome</keyword>
<feature type="coiled-coil region" evidence="1">
    <location>
        <begin position="221"/>
        <end position="290"/>
    </location>
</feature>
<evidence type="ECO:0000313" key="3">
    <source>
        <dbReference type="EMBL" id="KFK41186.1"/>
    </source>
</evidence>
<accession>A0A087HGD4</accession>
<reference evidence="4" key="1">
    <citation type="journal article" date="2015" name="Nat. Plants">
        <title>Genome expansion of Arabis alpina linked with retrotransposition and reduced symmetric DNA methylation.</title>
        <authorList>
            <person name="Willing E.M."/>
            <person name="Rawat V."/>
            <person name="Mandakova T."/>
            <person name="Maumus F."/>
            <person name="James G.V."/>
            <person name="Nordstroem K.J."/>
            <person name="Becker C."/>
            <person name="Warthmann N."/>
            <person name="Chica C."/>
            <person name="Szarzynska B."/>
            <person name="Zytnicki M."/>
            <person name="Albani M.C."/>
            <person name="Kiefer C."/>
            <person name="Bergonzi S."/>
            <person name="Castaings L."/>
            <person name="Mateos J.L."/>
            <person name="Berns M.C."/>
            <person name="Bujdoso N."/>
            <person name="Piofczyk T."/>
            <person name="de Lorenzo L."/>
            <person name="Barrero-Sicilia C."/>
            <person name="Mateos I."/>
            <person name="Piednoel M."/>
            <person name="Hagmann J."/>
            <person name="Chen-Min-Tao R."/>
            <person name="Iglesias-Fernandez R."/>
            <person name="Schuster S.C."/>
            <person name="Alonso-Blanco C."/>
            <person name="Roudier F."/>
            <person name="Carbonero P."/>
            <person name="Paz-Ares J."/>
            <person name="Davis S.J."/>
            <person name="Pecinka A."/>
            <person name="Quesneville H."/>
            <person name="Colot V."/>
            <person name="Lysak M.A."/>
            <person name="Weigel D."/>
            <person name="Coupland G."/>
            <person name="Schneeberger K."/>
        </authorList>
    </citation>
    <scope>NUCLEOTIDE SEQUENCE [LARGE SCALE GENOMIC DNA]</scope>
    <source>
        <strain evidence="4">cv. Pajares</strain>
    </source>
</reference>
<dbReference type="AlphaFoldDB" id="A0A087HGD4"/>
<feature type="region of interest" description="Disordered" evidence="2">
    <location>
        <begin position="365"/>
        <end position="413"/>
    </location>
</feature>
<feature type="region of interest" description="Disordered" evidence="2">
    <location>
        <begin position="1"/>
        <end position="22"/>
    </location>
</feature>
<dbReference type="Gramene" id="KFK41186">
    <property type="protein sequence ID" value="KFK41186"/>
    <property type="gene ID" value="AALP_AA2G096900"/>
</dbReference>
<keyword evidence="1" id="KW-0175">Coiled coil</keyword>